<dbReference type="InterPro" id="IPR003594">
    <property type="entry name" value="HATPase_dom"/>
</dbReference>
<evidence type="ECO:0000256" key="1">
    <source>
        <dbReference type="ARBA" id="ARBA00000085"/>
    </source>
</evidence>
<dbReference type="GO" id="GO:0000155">
    <property type="term" value="F:phosphorelay sensor kinase activity"/>
    <property type="evidence" value="ECO:0007669"/>
    <property type="project" value="InterPro"/>
</dbReference>
<dbReference type="InterPro" id="IPR036097">
    <property type="entry name" value="HisK_dim/P_sf"/>
</dbReference>
<dbReference type="InterPro" id="IPR025847">
    <property type="entry name" value="MEDS_domain"/>
</dbReference>
<gene>
    <name evidence="10" type="ORF">P6N53_00510</name>
</gene>
<dbReference type="PANTHER" id="PTHR43065">
    <property type="entry name" value="SENSOR HISTIDINE KINASE"/>
    <property type="match status" value="1"/>
</dbReference>
<keyword evidence="5" id="KW-0547">Nucleotide-binding</keyword>
<evidence type="ECO:0000256" key="3">
    <source>
        <dbReference type="ARBA" id="ARBA00022553"/>
    </source>
</evidence>
<dbReference type="Proteomes" id="UP001172911">
    <property type="component" value="Unassembled WGS sequence"/>
</dbReference>
<keyword evidence="6" id="KW-0418">Kinase</keyword>
<dbReference type="PANTHER" id="PTHR43065:SF46">
    <property type="entry name" value="C4-DICARBOXYLATE TRANSPORT SENSOR PROTEIN DCTB"/>
    <property type="match status" value="1"/>
</dbReference>
<protein>
    <recommendedName>
        <fullName evidence="2">histidine kinase</fullName>
        <ecNumber evidence="2">2.7.13.3</ecNumber>
    </recommendedName>
</protein>
<dbReference type="InterPro" id="IPR003661">
    <property type="entry name" value="HisK_dim/P_dom"/>
</dbReference>
<comment type="catalytic activity">
    <reaction evidence="1">
        <text>ATP + protein L-histidine = ADP + protein N-phospho-L-histidine.</text>
        <dbReference type="EC" id="2.7.13.3"/>
    </reaction>
</comment>
<dbReference type="Pfam" id="PF00512">
    <property type="entry name" value="HisKA"/>
    <property type="match status" value="1"/>
</dbReference>
<organism evidence="10 11">
    <name type="scientific">Desulforamulus aquiferis</name>
    <dbReference type="NCBI Taxonomy" id="1397668"/>
    <lineage>
        <taxon>Bacteria</taxon>
        <taxon>Bacillati</taxon>
        <taxon>Bacillota</taxon>
        <taxon>Clostridia</taxon>
        <taxon>Eubacteriales</taxon>
        <taxon>Peptococcaceae</taxon>
        <taxon>Desulforamulus</taxon>
    </lineage>
</organism>
<dbReference type="Pfam" id="PF14417">
    <property type="entry name" value="MEDS"/>
    <property type="match status" value="1"/>
</dbReference>
<dbReference type="SUPFAM" id="SSF55874">
    <property type="entry name" value="ATPase domain of HSP90 chaperone/DNA topoisomerase II/histidine kinase"/>
    <property type="match status" value="1"/>
</dbReference>
<evidence type="ECO:0000256" key="7">
    <source>
        <dbReference type="ARBA" id="ARBA00022840"/>
    </source>
</evidence>
<keyword evidence="7" id="KW-0067">ATP-binding</keyword>
<dbReference type="CDD" id="cd00082">
    <property type="entry name" value="HisKA"/>
    <property type="match status" value="1"/>
</dbReference>
<dbReference type="EC" id="2.7.13.3" evidence="2"/>
<evidence type="ECO:0000313" key="10">
    <source>
        <dbReference type="EMBL" id="MDO7785713.1"/>
    </source>
</evidence>
<feature type="domain" description="Histidine kinase" evidence="9">
    <location>
        <begin position="232"/>
        <end position="436"/>
    </location>
</feature>
<dbReference type="RefSeq" id="WP_304540296.1">
    <property type="nucleotide sequence ID" value="NZ_JARPTC010000001.1"/>
</dbReference>
<dbReference type="InterPro" id="IPR036890">
    <property type="entry name" value="HATPase_C_sf"/>
</dbReference>
<name>A0AAW7Z8P3_9FIRM</name>
<keyword evidence="3" id="KW-0597">Phosphoprotein</keyword>
<dbReference type="PROSITE" id="PS50109">
    <property type="entry name" value="HIS_KIN"/>
    <property type="match status" value="1"/>
</dbReference>
<dbReference type="AlphaFoldDB" id="A0AAW7Z8P3"/>
<sequence length="436" mass="49756">MVNTFSRVEFANNVELTNGSHILYTYQKEDIYINKVVYFISNGLKLGQGVVYIDKHERYNLIRQKLQEEGYNKELLNSIIFSNCEEFYKFNNVVNFNRLNNTFTKAIQSFVDNGISVRTWANIEWQEDDSVLERLITHEKESDDFVGYAKTFTVCAYNGKLLSSFMQIDLMKSHQYFMTDTELFTSSLYTKSQVPSIYLNGSLEEALSQLRCYQAEILRLEKFETVAQMSSSISHEVRNPMTTVRGFLQILSKKKECTKYEKEFSLMIEELDRANSIISEFLSMGSNKISEFTIGNLNTIVNAIVPLIQADALSQNKYLLLEINEIANLLLNPNEIRQLILNLCRNGLEAMEEGNYLTIKTYQEANRVVLAVTDQGSGIKPEVLEKIGTPFLSTKDNGTGLGLGVCYGIANRHNAKIDIQTGSKGTTFFVKFIMEN</sequence>
<keyword evidence="11" id="KW-1185">Reference proteome</keyword>
<evidence type="ECO:0000256" key="6">
    <source>
        <dbReference type="ARBA" id="ARBA00022777"/>
    </source>
</evidence>
<dbReference type="InterPro" id="IPR005467">
    <property type="entry name" value="His_kinase_dom"/>
</dbReference>
<dbReference type="SMART" id="SM00388">
    <property type="entry name" value="HisKA"/>
    <property type="match status" value="1"/>
</dbReference>
<reference evidence="10" key="1">
    <citation type="journal article" date="2023" name="J. Hazard. Mater.">
        <title>Anaerobic biodegradation of pyrene and benzo[a]pyrene by a new sulfate-reducing Desulforamulus aquiferis strain DSA.</title>
        <authorList>
            <person name="Zhang Z."/>
            <person name="Sun J."/>
            <person name="Gong X."/>
            <person name="Wang C."/>
            <person name="Wang H."/>
        </authorList>
    </citation>
    <scope>NUCLEOTIDE SEQUENCE</scope>
    <source>
        <strain evidence="10">DSA</strain>
    </source>
</reference>
<dbReference type="SMART" id="SM00387">
    <property type="entry name" value="HATPase_c"/>
    <property type="match status" value="1"/>
</dbReference>
<accession>A0AAW7Z8P3</accession>
<dbReference type="Gene3D" id="3.30.565.10">
    <property type="entry name" value="Histidine kinase-like ATPase, C-terminal domain"/>
    <property type="match status" value="1"/>
</dbReference>
<reference evidence="10" key="2">
    <citation type="submission" date="2023-03" db="EMBL/GenBank/DDBJ databases">
        <authorList>
            <person name="Zhang Z."/>
        </authorList>
    </citation>
    <scope>NUCLEOTIDE SEQUENCE</scope>
    <source>
        <strain evidence="10">DSA</strain>
    </source>
</reference>
<dbReference type="GO" id="GO:0005524">
    <property type="term" value="F:ATP binding"/>
    <property type="evidence" value="ECO:0007669"/>
    <property type="project" value="UniProtKB-KW"/>
</dbReference>
<evidence type="ECO:0000256" key="5">
    <source>
        <dbReference type="ARBA" id="ARBA00022741"/>
    </source>
</evidence>
<comment type="caution">
    <text evidence="10">The sequence shown here is derived from an EMBL/GenBank/DDBJ whole genome shotgun (WGS) entry which is preliminary data.</text>
</comment>
<evidence type="ECO:0000256" key="2">
    <source>
        <dbReference type="ARBA" id="ARBA00012438"/>
    </source>
</evidence>
<dbReference type="PRINTS" id="PR00344">
    <property type="entry name" value="BCTRLSENSOR"/>
</dbReference>
<evidence type="ECO:0000259" key="9">
    <source>
        <dbReference type="PROSITE" id="PS50109"/>
    </source>
</evidence>
<keyword evidence="8" id="KW-0902">Two-component regulatory system</keyword>
<dbReference type="InterPro" id="IPR004358">
    <property type="entry name" value="Sig_transdc_His_kin-like_C"/>
</dbReference>
<evidence type="ECO:0000256" key="4">
    <source>
        <dbReference type="ARBA" id="ARBA00022679"/>
    </source>
</evidence>
<dbReference type="SUPFAM" id="SSF47384">
    <property type="entry name" value="Homodimeric domain of signal transducing histidine kinase"/>
    <property type="match status" value="1"/>
</dbReference>
<evidence type="ECO:0000313" key="11">
    <source>
        <dbReference type="Proteomes" id="UP001172911"/>
    </source>
</evidence>
<proteinExistence type="predicted"/>
<dbReference type="Pfam" id="PF02518">
    <property type="entry name" value="HATPase_c"/>
    <property type="match status" value="1"/>
</dbReference>
<keyword evidence="4" id="KW-0808">Transferase</keyword>
<dbReference type="EMBL" id="JARPTC010000001">
    <property type="protein sequence ID" value="MDO7785713.1"/>
    <property type="molecule type" value="Genomic_DNA"/>
</dbReference>
<evidence type="ECO:0000256" key="8">
    <source>
        <dbReference type="ARBA" id="ARBA00023012"/>
    </source>
</evidence>
<dbReference type="Gene3D" id="1.10.287.130">
    <property type="match status" value="1"/>
</dbReference>